<dbReference type="AlphaFoldDB" id="A0A2M7H384"/>
<name>A0A2M7H384_9BACT</name>
<dbReference type="Gene3D" id="3.40.630.190">
    <property type="entry name" value="LCP protein"/>
    <property type="match status" value="1"/>
</dbReference>
<dbReference type="InterPro" id="IPR050922">
    <property type="entry name" value="LytR/CpsA/Psr_CW_biosynth"/>
</dbReference>
<gene>
    <name evidence="3" type="ORF">COW24_03990</name>
</gene>
<dbReference type="Proteomes" id="UP000230292">
    <property type="component" value="Unassembled WGS sequence"/>
</dbReference>
<comment type="caution">
    <text evidence="3">The sequence shown here is derived from an EMBL/GenBank/DDBJ whole genome shotgun (WGS) entry which is preliminary data.</text>
</comment>
<dbReference type="PANTHER" id="PTHR33392:SF6">
    <property type="entry name" value="POLYISOPRENYL-TEICHOIC ACID--PEPTIDOGLYCAN TEICHOIC ACID TRANSFERASE TAGU"/>
    <property type="match status" value="1"/>
</dbReference>
<reference evidence="3 4" key="1">
    <citation type="submission" date="2017-09" db="EMBL/GenBank/DDBJ databases">
        <title>Depth-based differentiation of microbial function through sediment-hosted aquifers and enrichment of novel symbionts in the deep terrestrial subsurface.</title>
        <authorList>
            <person name="Probst A.J."/>
            <person name="Ladd B."/>
            <person name="Jarett J.K."/>
            <person name="Geller-Mcgrath D.E."/>
            <person name="Sieber C.M."/>
            <person name="Emerson J.B."/>
            <person name="Anantharaman K."/>
            <person name="Thomas B.C."/>
            <person name="Malmstrom R."/>
            <person name="Stieglmeier M."/>
            <person name="Klingl A."/>
            <person name="Woyke T."/>
            <person name="Ryan C.M."/>
            <person name="Banfield J.F."/>
        </authorList>
    </citation>
    <scope>NUCLEOTIDE SEQUENCE [LARGE SCALE GENOMIC DNA]</scope>
    <source>
        <strain evidence="3">CG15_BIG_FIL_POST_REV_8_21_14_020_45_12</strain>
    </source>
</reference>
<comment type="similarity">
    <text evidence="1">Belongs to the LytR/CpsA/Psr (LCP) family.</text>
</comment>
<dbReference type="PANTHER" id="PTHR33392">
    <property type="entry name" value="POLYISOPRENYL-TEICHOIC ACID--PEPTIDOGLYCAN TEICHOIC ACID TRANSFERASE TAGU"/>
    <property type="match status" value="1"/>
</dbReference>
<evidence type="ECO:0000313" key="4">
    <source>
        <dbReference type="Proteomes" id="UP000230292"/>
    </source>
</evidence>
<protein>
    <recommendedName>
        <fullName evidence="2">Cell envelope-related transcriptional attenuator domain-containing protein</fullName>
    </recommendedName>
</protein>
<evidence type="ECO:0000259" key="2">
    <source>
        <dbReference type="Pfam" id="PF03816"/>
    </source>
</evidence>
<evidence type="ECO:0000256" key="1">
    <source>
        <dbReference type="ARBA" id="ARBA00006068"/>
    </source>
</evidence>
<accession>A0A2M7H384</accession>
<proteinExistence type="inferred from homology"/>
<dbReference type="Pfam" id="PF03816">
    <property type="entry name" value="LytR_cpsA_psr"/>
    <property type="match status" value="1"/>
</dbReference>
<dbReference type="EMBL" id="PFGC01000042">
    <property type="protein sequence ID" value="PIW36696.1"/>
    <property type="molecule type" value="Genomic_DNA"/>
</dbReference>
<dbReference type="InterPro" id="IPR004474">
    <property type="entry name" value="LytR_CpsA_psr"/>
</dbReference>
<evidence type="ECO:0000313" key="3">
    <source>
        <dbReference type="EMBL" id="PIW36696.1"/>
    </source>
</evidence>
<sequence length="274" mass="30683">MRFLAFIIGLLLSWFVLAGALVVFLYVSAPDRYNVLVIGSDQRGTERARSDVLFVVSIPKKGKEKPYFLTIPRDTKIDHDEWGMQKITHFYALGDRSDDGKLLGNYTLTTSVVEDLLDIKVDATLEVTFGSFEEIIDSLGGATLNGKNVNGADALAVVRDRFTDGRSDFDRQADGREIFRSLLTKIKEPAKVKALQQFFADSNDARLTYSKTRLTHFLVGAGIARRGNVSIGEIEEGEVPGASARIYTPDFGKDLYYWVADEEELKLIVDEHFR</sequence>
<feature type="domain" description="Cell envelope-related transcriptional attenuator" evidence="2">
    <location>
        <begin position="49"/>
        <end position="144"/>
    </location>
</feature>
<organism evidence="3 4">
    <name type="scientific">Candidatus Kerfeldbacteria bacterium CG15_BIG_FIL_POST_REV_8_21_14_020_45_12</name>
    <dbReference type="NCBI Taxonomy" id="2014247"/>
    <lineage>
        <taxon>Bacteria</taxon>
        <taxon>Candidatus Kerfeldiibacteriota</taxon>
    </lineage>
</organism>